<evidence type="ECO:0000313" key="10">
    <source>
        <dbReference type="EMBL" id="SFK13912.1"/>
    </source>
</evidence>
<dbReference type="Pfam" id="PF00924">
    <property type="entry name" value="MS_channel_2nd"/>
    <property type="match status" value="1"/>
</dbReference>
<evidence type="ECO:0000259" key="8">
    <source>
        <dbReference type="Pfam" id="PF00924"/>
    </source>
</evidence>
<keyword evidence="11" id="KW-1185">Reference proteome</keyword>
<dbReference type="Pfam" id="PF21082">
    <property type="entry name" value="MS_channel_3rd"/>
    <property type="match status" value="1"/>
</dbReference>
<sequence>MTYREYISQNPEIELVLQVSVLFGIAAVANFIIKKLLLKIIYAALSHTAFGNDKELRRHKLIPRLTHIFPAAIISSGIHSIQGLPSGVSTVISNVAGAFIILTIAMAIASLLAIVDVVYHRRPEARQKPIKGYIQVFKIAVFIVSAILIVATLFDKSPAILLSGLGAMAAVLILVFQDTLLSLVAGIQISSNDMIRVGDWIEMPAQNADGEVVEIALHTVKVQNWDKTITTIPIRRLVTDSFKNWRGMSETGARRIKRSIKIDQNTVRFLTLHDIESLRALESLGTYMDAKMKEIEASKTSRPSTLGGRKLTNIGTFRAYMRNYLQNHPRIRSDMTLIVRQMDPQHFGVPIEIYAFTNTTDWVEYEAIQSDIFDHILSVLPEFNLGVFQDVGGNDIARHAFKS</sequence>
<dbReference type="Gene3D" id="2.30.30.60">
    <property type="match status" value="1"/>
</dbReference>
<evidence type="ECO:0000256" key="5">
    <source>
        <dbReference type="ARBA" id="ARBA00022989"/>
    </source>
</evidence>
<proteinExistence type="inferred from homology"/>
<feature type="transmembrane region" description="Helical" evidence="7">
    <location>
        <begin position="136"/>
        <end position="154"/>
    </location>
</feature>
<evidence type="ECO:0000256" key="4">
    <source>
        <dbReference type="ARBA" id="ARBA00022692"/>
    </source>
</evidence>
<feature type="transmembrane region" description="Helical" evidence="7">
    <location>
        <begin position="160"/>
        <end position="187"/>
    </location>
</feature>
<reference evidence="10 11" key="1">
    <citation type="submission" date="2016-10" db="EMBL/GenBank/DDBJ databases">
        <authorList>
            <person name="de Groot N.N."/>
        </authorList>
    </citation>
    <scope>NUCLEOTIDE SEQUENCE [LARGE SCALE GENOMIC DNA]</scope>
    <source>
        <strain evidence="10 11">CGMCC 1.8891</strain>
    </source>
</reference>
<evidence type="ECO:0000313" key="11">
    <source>
        <dbReference type="Proteomes" id="UP000183299"/>
    </source>
</evidence>
<dbReference type="RefSeq" id="WP_066601475.1">
    <property type="nucleotide sequence ID" value="NZ_FORY01000038.1"/>
</dbReference>
<dbReference type="STRING" id="576117.SAMN04488138_1382"/>
<feature type="transmembrane region" description="Helical" evidence="7">
    <location>
        <begin position="91"/>
        <end position="115"/>
    </location>
</feature>
<name>A0A1I3X292_9RHOB</name>
<organism evidence="10 11">
    <name type="scientific">Celeribacter halophilus</name>
    <dbReference type="NCBI Taxonomy" id="576117"/>
    <lineage>
        <taxon>Bacteria</taxon>
        <taxon>Pseudomonadati</taxon>
        <taxon>Pseudomonadota</taxon>
        <taxon>Alphaproteobacteria</taxon>
        <taxon>Rhodobacterales</taxon>
        <taxon>Roseobacteraceae</taxon>
        <taxon>Celeribacter</taxon>
    </lineage>
</organism>
<dbReference type="GO" id="GO:0008381">
    <property type="term" value="F:mechanosensitive monoatomic ion channel activity"/>
    <property type="evidence" value="ECO:0007669"/>
    <property type="project" value="InterPro"/>
</dbReference>
<dbReference type="InterPro" id="IPR030192">
    <property type="entry name" value="YbdG"/>
</dbReference>
<keyword evidence="6 7" id="KW-0472">Membrane</keyword>
<dbReference type="InterPro" id="IPR023408">
    <property type="entry name" value="MscS_beta-dom_sf"/>
</dbReference>
<dbReference type="InterPro" id="IPR049278">
    <property type="entry name" value="MS_channel_C"/>
</dbReference>
<keyword evidence="4 7" id="KW-0812">Transmembrane</keyword>
<dbReference type="PANTHER" id="PTHR30414:SF0">
    <property type="entry name" value="MINICONDUCTANCE MECHANOSENSITIVE CHANNEL YBDG"/>
    <property type="match status" value="1"/>
</dbReference>
<evidence type="ECO:0000256" key="1">
    <source>
        <dbReference type="ARBA" id="ARBA00004651"/>
    </source>
</evidence>
<evidence type="ECO:0000256" key="3">
    <source>
        <dbReference type="ARBA" id="ARBA00022475"/>
    </source>
</evidence>
<comment type="subcellular location">
    <subcellularLocation>
        <location evidence="1">Cell membrane</location>
        <topology evidence="1">Multi-pass membrane protein</topology>
    </subcellularLocation>
</comment>
<keyword evidence="5 7" id="KW-1133">Transmembrane helix</keyword>
<evidence type="ECO:0000256" key="2">
    <source>
        <dbReference type="ARBA" id="ARBA00008017"/>
    </source>
</evidence>
<dbReference type="InterPro" id="IPR006685">
    <property type="entry name" value="MscS_channel_2nd"/>
</dbReference>
<dbReference type="GeneID" id="98666993"/>
<dbReference type="AlphaFoldDB" id="A0A1I3X292"/>
<keyword evidence="3" id="KW-1003">Cell membrane</keyword>
<dbReference type="SUPFAM" id="SSF50182">
    <property type="entry name" value="Sm-like ribonucleoproteins"/>
    <property type="match status" value="1"/>
</dbReference>
<feature type="domain" description="Mechanosensitive ion channel MscS C-terminal" evidence="9">
    <location>
        <begin position="324"/>
        <end position="384"/>
    </location>
</feature>
<accession>A0A1I3X292</accession>
<dbReference type="OrthoDB" id="9792218at2"/>
<evidence type="ECO:0000256" key="6">
    <source>
        <dbReference type="ARBA" id="ARBA00023136"/>
    </source>
</evidence>
<feature type="transmembrane region" description="Helical" evidence="7">
    <location>
        <begin position="15"/>
        <end position="33"/>
    </location>
</feature>
<dbReference type="InterPro" id="IPR011066">
    <property type="entry name" value="MscS_channel_C_sf"/>
</dbReference>
<dbReference type="PANTHER" id="PTHR30414">
    <property type="entry name" value="MINICONDUCTANCE MECHANOSENSITIVE CHANNEL YBDG"/>
    <property type="match status" value="1"/>
</dbReference>
<feature type="domain" description="Mechanosensitive ion channel MscS" evidence="8">
    <location>
        <begin position="178"/>
        <end position="246"/>
    </location>
</feature>
<dbReference type="EMBL" id="FORY01000038">
    <property type="protein sequence ID" value="SFK13912.1"/>
    <property type="molecule type" value="Genomic_DNA"/>
</dbReference>
<dbReference type="Proteomes" id="UP000183299">
    <property type="component" value="Unassembled WGS sequence"/>
</dbReference>
<dbReference type="InterPro" id="IPR010920">
    <property type="entry name" value="LSM_dom_sf"/>
</dbReference>
<feature type="transmembrane region" description="Helical" evidence="7">
    <location>
        <begin position="65"/>
        <end position="85"/>
    </location>
</feature>
<comment type="similarity">
    <text evidence="2">Belongs to the MscS (TC 1.A.23) family.</text>
</comment>
<dbReference type="GO" id="GO:0005886">
    <property type="term" value="C:plasma membrane"/>
    <property type="evidence" value="ECO:0007669"/>
    <property type="project" value="UniProtKB-SubCell"/>
</dbReference>
<gene>
    <name evidence="10" type="ORF">SAMN04488138_1382</name>
</gene>
<evidence type="ECO:0000259" key="9">
    <source>
        <dbReference type="Pfam" id="PF21082"/>
    </source>
</evidence>
<evidence type="ECO:0000256" key="7">
    <source>
        <dbReference type="SAM" id="Phobius"/>
    </source>
</evidence>
<protein>
    <submittedName>
        <fullName evidence="10">Miniconductance mechanosensitive channel</fullName>
    </submittedName>
</protein>
<dbReference type="SUPFAM" id="SSF82689">
    <property type="entry name" value="Mechanosensitive channel protein MscS (YggB), C-terminal domain"/>
    <property type="match status" value="1"/>
</dbReference>
<dbReference type="GO" id="GO:0071470">
    <property type="term" value="P:cellular response to osmotic stress"/>
    <property type="evidence" value="ECO:0007669"/>
    <property type="project" value="InterPro"/>
</dbReference>